<evidence type="ECO:0000313" key="2">
    <source>
        <dbReference type="Proteomes" id="UP001151760"/>
    </source>
</evidence>
<proteinExistence type="predicted"/>
<sequence length="274" mass="31124">MAGAAQNTNNTTIRLILLSEKLTSSNFTNWYRNLRIVLRYEKKIKFVEQPTGPAPDLETADPDTIDNLGEEVWIFLPELIFTFPRKLRTPSRALQQNEACHPLGVLPTERLMDRQYNHFHVGNMKTYCGPCSALEEAQAFNHVTEELYPGNPEFTLGELGVQYFLLKQFSISAMSVLFFMFLLSLEEDKLTVSSPECSLGNVFLLELSTGDNLTSDRSLNKLLVLAAGRIGHDPWEWVAVLHCVAPGTNDSKLTCSMVRWLYPVILRDRRQENP</sequence>
<organism evidence="1 2">
    <name type="scientific">Tanacetum coccineum</name>
    <dbReference type="NCBI Taxonomy" id="301880"/>
    <lineage>
        <taxon>Eukaryota</taxon>
        <taxon>Viridiplantae</taxon>
        <taxon>Streptophyta</taxon>
        <taxon>Embryophyta</taxon>
        <taxon>Tracheophyta</taxon>
        <taxon>Spermatophyta</taxon>
        <taxon>Magnoliopsida</taxon>
        <taxon>eudicotyledons</taxon>
        <taxon>Gunneridae</taxon>
        <taxon>Pentapetalae</taxon>
        <taxon>asterids</taxon>
        <taxon>campanulids</taxon>
        <taxon>Asterales</taxon>
        <taxon>Asteraceae</taxon>
        <taxon>Asteroideae</taxon>
        <taxon>Anthemideae</taxon>
        <taxon>Anthemidinae</taxon>
        <taxon>Tanacetum</taxon>
    </lineage>
</organism>
<gene>
    <name evidence="1" type="ORF">Tco_0679239</name>
</gene>
<comment type="caution">
    <text evidence="1">The sequence shown here is derived from an EMBL/GenBank/DDBJ whole genome shotgun (WGS) entry which is preliminary data.</text>
</comment>
<name>A0ABQ4XII9_9ASTR</name>
<keyword evidence="2" id="KW-1185">Reference proteome</keyword>
<protein>
    <recommendedName>
        <fullName evidence="3">Retrotransposon Copia-like N-terminal domain-containing protein</fullName>
    </recommendedName>
</protein>
<dbReference type="Proteomes" id="UP001151760">
    <property type="component" value="Unassembled WGS sequence"/>
</dbReference>
<accession>A0ABQ4XII9</accession>
<reference evidence="1" key="2">
    <citation type="submission" date="2022-01" db="EMBL/GenBank/DDBJ databases">
        <authorList>
            <person name="Yamashiro T."/>
            <person name="Shiraishi A."/>
            <person name="Satake H."/>
            <person name="Nakayama K."/>
        </authorList>
    </citation>
    <scope>NUCLEOTIDE SEQUENCE</scope>
</reference>
<evidence type="ECO:0008006" key="3">
    <source>
        <dbReference type="Google" id="ProtNLM"/>
    </source>
</evidence>
<reference evidence="1" key="1">
    <citation type="journal article" date="2022" name="Int. J. Mol. Sci.">
        <title>Draft Genome of Tanacetum Coccineum: Genomic Comparison of Closely Related Tanacetum-Family Plants.</title>
        <authorList>
            <person name="Yamashiro T."/>
            <person name="Shiraishi A."/>
            <person name="Nakayama K."/>
            <person name="Satake H."/>
        </authorList>
    </citation>
    <scope>NUCLEOTIDE SEQUENCE</scope>
</reference>
<evidence type="ECO:0000313" key="1">
    <source>
        <dbReference type="EMBL" id="GJS64675.1"/>
    </source>
</evidence>
<dbReference type="EMBL" id="BQNB010009521">
    <property type="protein sequence ID" value="GJS64675.1"/>
    <property type="molecule type" value="Genomic_DNA"/>
</dbReference>